<keyword evidence="2" id="KW-1185">Reference proteome</keyword>
<reference evidence="1" key="1">
    <citation type="submission" date="2021-10" db="EMBL/GenBank/DDBJ databases">
        <title>Tropical sea cucumber genome reveals ecological adaptation and Cuvierian tubules defense mechanism.</title>
        <authorList>
            <person name="Chen T."/>
        </authorList>
    </citation>
    <scope>NUCLEOTIDE SEQUENCE</scope>
    <source>
        <strain evidence="1">Nanhai2018</strain>
        <tissue evidence="1">Muscle</tissue>
    </source>
</reference>
<dbReference type="AlphaFoldDB" id="A0A9Q1HC43"/>
<comment type="caution">
    <text evidence="1">The sequence shown here is derived from an EMBL/GenBank/DDBJ whole genome shotgun (WGS) entry which is preliminary data.</text>
</comment>
<name>A0A9Q1HC43_HOLLE</name>
<gene>
    <name evidence="1" type="ORF">HOLleu_14963</name>
</gene>
<evidence type="ECO:0000313" key="2">
    <source>
        <dbReference type="Proteomes" id="UP001152320"/>
    </source>
</evidence>
<accession>A0A9Q1HC43</accession>
<evidence type="ECO:0000313" key="1">
    <source>
        <dbReference type="EMBL" id="KAJ8040619.1"/>
    </source>
</evidence>
<dbReference type="Proteomes" id="UP001152320">
    <property type="component" value="Chromosome 6"/>
</dbReference>
<organism evidence="1 2">
    <name type="scientific">Holothuria leucospilota</name>
    <name type="common">Black long sea cucumber</name>
    <name type="synonym">Mertensiothuria leucospilota</name>
    <dbReference type="NCBI Taxonomy" id="206669"/>
    <lineage>
        <taxon>Eukaryota</taxon>
        <taxon>Metazoa</taxon>
        <taxon>Echinodermata</taxon>
        <taxon>Eleutherozoa</taxon>
        <taxon>Echinozoa</taxon>
        <taxon>Holothuroidea</taxon>
        <taxon>Aspidochirotacea</taxon>
        <taxon>Aspidochirotida</taxon>
        <taxon>Holothuriidae</taxon>
        <taxon>Holothuria</taxon>
    </lineage>
</organism>
<sequence>MAERAVQTNKNILKRVKHDKKTHICHYWIFEILPREKQDTLRRDRWEGGQKPSFHQNHHC</sequence>
<dbReference type="EMBL" id="JAIZAY010000006">
    <property type="protein sequence ID" value="KAJ8040619.1"/>
    <property type="molecule type" value="Genomic_DNA"/>
</dbReference>
<protein>
    <submittedName>
        <fullName evidence="1">Uncharacterized protein</fullName>
    </submittedName>
</protein>
<proteinExistence type="predicted"/>